<dbReference type="AlphaFoldDB" id="A0A2J7RGF3"/>
<name>A0A2J7RGF3_9NEOP</name>
<dbReference type="EMBL" id="NEVH01003784">
    <property type="protein sequence ID" value="PNF39919.1"/>
    <property type="molecule type" value="Genomic_DNA"/>
</dbReference>
<gene>
    <name evidence="1" type="ORF">B7P43_G17226</name>
</gene>
<protein>
    <submittedName>
        <fullName evidence="1">Uncharacterized protein</fullName>
    </submittedName>
</protein>
<proteinExistence type="predicted"/>
<evidence type="ECO:0000313" key="2">
    <source>
        <dbReference type="Proteomes" id="UP000235965"/>
    </source>
</evidence>
<comment type="caution">
    <text evidence="1">The sequence shown here is derived from an EMBL/GenBank/DDBJ whole genome shotgun (WGS) entry which is preliminary data.</text>
</comment>
<organism evidence="1 2">
    <name type="scientific">Cryptotermes secundus</name>
    <dbReference type="NCBI Taxonomy" id="105785"/>
    <lineage>
        <taxon>Eukaryota</taxon>
        <taxon>Metazoa</taxon>
        <taxon>Ecdysozoa</taxon>
        <taxon>Arthropoda</taxon>
        <taxon>Hexapoda</taxon>
        <taxon>Insecta</taxon>
        <taxon>Pterygota</taxon>
        <taxon>Neoptera</taxon>
        <taxon>Polyneoptera</taxon>
        <taxon>Dictyoptera</taxon>
        <taxon>Blattodea</taxon>
        <taxon>Blattoidea</taxon>
        <taxon>Termitoidae</taxon>
        <taxon>Kalotermitidae</taxon>
        <taxon>Cryptotermitinae</taxon>
        <taxon>Cryptotermes</taxon>
    </lineage>
</organism>
<evidence type="ECO:0000313" key="1">
    <source>
        <dbReference type="EMBL" id="PNF39919.1"/>
    </source>
</evidence>
<dbReference type="Proteomes" id="UP000235965">
    <property type="component" value="Unassembled WGS sequence"/>
</dbReference>
<sequence>MHEPHANTEELIYTSDLLPEFLCAANNLCNRQKHSSHVQIKWLQNSPYSIHS</sequence>
<dbReference type="InParanoid" id="A0A2J7RGF3"/>
<keyword evidence="2" id="KW-1185">Reference proteome</keyword>
<reference evidence="1 2" key="1">
    <citation type="submission" date="2017-12" db="EMBL/GenBank/DDBJ databases">
        <title>Hemimetabolous genomes reveal molecular basis of termite eusociality.</title>
        <authorList>
            <person name="Harrison M.C."/>
            <person name="Jongepier E."/>
            <person name="Robertson H.M."/>
            <person name="Arning N."/>
            <person name="Bitard-Feildel T."/>
            <person name="Chao H."/>
            <person name="Childers C.P."/>
            <person name="Dinh H."/>
            <person name="Doddapaneni H."/>
            <person name="Dugan S."/>
            <person name="Gowin J."/>
            <person name="Greiner C."/>
            <person name="Han Y."/>
            <person name="Hu H."/>
            <person name="Hughes D.S.T."/>
            <person name="Huylmans A.-K."/>
            <person name="Kemena C."/>
            <person name="Kremer L.P.M."/>
            <person name="Lee S.L."/>
            <person name="Lopez-Ezquerra A."/>
            <person name="Mallet L."/>
            <person name="Monroy-Kuhn J.M."/>
            <person name="Moser A."/>
            <person name="Murali S.C."/>
            <person name="Muzny D.M."/>
            <person name="Otani S."/>
            <person name="Piulachs M.-D."/>
            <person name="Poelchau M."/>
            <person name="Qu J."/>
            <person name="Schaub F."/>
            <person name="Wada-Katsumata A."/>
            <person name="Worley K.C."/>
            <person name="Xie Q."/>
            <person name="Ylla G."/>
            <person name="Poulsen M."/>
            <person name="Gibbs R.A."/>
            <person name="Schal C."/>
            <person name="Richards S."/>
            <person name="Belles X."/>
            <person name="Korb J."/>
            <person name="Bornberg-Bauer E."/>
        </authorList>
    </citation>
    <scope>NUCLEOTIDE SEQUENCE [LARGE SCALE GENOMIC DNA]</scope>
    <source>
        <tissue evidence="1">Whole body</tissue>
    </source>
</reference>
<accession>A0A2J7RGF3</accession>